<accession>A0AAJ0BCT9</accession>
<keyword evidence="3" id="KW-1185">Reference proteome</keyword>
<feature type="signal peptide" evidence="1">
    <location>
        <begin position="1"/>
        <end position="19"/>
    </location>
</feature>
<keyword evidence="1" id="KW-0732">Signal</keyword>
<evidence type="ECO:0000313" key="2">
    <source>
        <dbReference type="EMBL" id="KAK1755911.1"/>
    </source>
</evidence>
<name>A0AAJ0BCT9_9PEZI</name>
<reference evidence="2" key="1">
    <citation type="submission" date="2023-06" db="EMBL/GenBank/DDBJ databases">
        <title>Genome-scale phylogeny and comparative genomics of the fungal order Sordariales.</title>
        <authorList>
            <consortium name="Lawrence Berkeley National Laboratory"/>
            <person name="Hensen N."/>
            <person name="Bonometti L."/>
            <person name="Westerberg I."/>
            <person name="Brannstrom I.O."/>
            <person name="Guillou S."/>
            <person name="Cros-Aarteil S."/>
            <person name="Calhoun S."/>
            <person name="Haridas S."/>
            <person name="Kuo A."/>
            <person name="Mondo S."/>
            <person name="Pangilinan J."/>
            <person name="Riley R."/>
            <person name="Labutti K."/>
            <person name="Andreopoulos B."/>
            <person name="Lipzen A."/>
            <person name="Chen C."/>
            <person name="Yanf M."/>
            <person name="Daum C."/>
            <person name="Ng V."/>
            <person name="Clum A."/>
            <person name="Steindorff A."/>
            <person name="Ohm R."/>
            <person name="Martin F."/>
            <person name="Silar P."/>
            <person name="Natvig D."/>
            <person name="Lalanne C."/>
            <person name="Gautier V."/>
            <person name="Ament-Velasquez S.L."/>
            <person name="Kruys A."/>
            <person name="Hutchinson M.I."/>
            <person name="Powell A.J."/>
            <person name="Barry K."/>
            <person name="Miller A.N."/>
            <person name="Grigoriev I.V."/>
            <person name="Debuchy R."/>
            <person name="Gladieux P."/>
            <person name="Thoren M.H."/>
            <person name="Johannesson H."/>
        </authorList>
    </citation>
    <scope>NUCLEOTIDE SEQUENCE</scope>
    <source>
        <strain evidence="2">PSN4</strain>
    </source>
</reference>
<gene>
    <name evidence="2" type="ORF">QBC47DRAFT_402074</name>
</gene>
<protein>
    <submittedName>
        <fullName evidence="2">Uncharacterized protein</fullName>
    </submittedName>
</protein>
<feature type="chain" id="PRO_5042503711" evidence="1">
    <location>
        <begin position="20"/>
        <end position="93"/>
    </location>
</feature>
<dbReference type="Proteomes" id="UP001239445">
    <property type="component" value="Unassembled WGS sequence"/>
</dbReference>
<dbReference type="AlphaFoldDB" id="A0AAJ0BCT9"/>
<organism evidence="2 3">
    <name type="scientific">Echria macrotheca</name>
    <dbReference type="NCBI Taxonomy" id="438768"/>
    <lineage>
        <taxon>Eukaryota</taxon>
        <taxon>Fungi</taxon>
        <taxon>Dikarya</taxon>
        <taxon>Ascomycota</taxon>
        <taxon>Pezizomycotina</taxon>
        <taxon>Sordariomycetes</taxon>
        <taxon>Sordariomycetidae</taxon>
        <taxon>Sordariales</taxon>
        <taxon>Schizotheciaceae</taxon>
        <taxon>Echria</taxon>
    </lineage>
</organism>
<sequence>MMKYHIILGVFLSSQVILAAPIAAQDGVDVSSVETTSDGYNLNTLAVGRPWCDDPAIRGTCASSSDHGAYCDQNGNYFCKHMDQCKGCYCKLI</sequence>
<comment type="caution">
    <text evidence="2">The sequence shown here is derived from an EMBL/GenBank/DDBJ whole genome shotgun (WGS) entry which is preliminary data.</text>
</comment>
<proteinExistence type="predicted"/>
<evidence type="ECO:0000313" key="3">
    <source>
        <dbReference type="Proteomes" id="UP001239445"/>
    </source>
</evidence>
<evidence type="ECO:0000256" key="1">
    <source>
        <dbReference type="SAM" id="SignalP"/>
    </source>
</evidence>
<dbReference type="EMBL" id="MU839833">
    <property type="protein sequence ID" value="KAK1755911.1"/>
    <property type="molecule type" value="Genomic_DNA"/>
</dbReference>